<dbReference type="GO" id="GO:0005524">
    <property type="term" value="F:ATP binding"/>
    <property type="evidence" value="ECO:0007669"/>
    <property type="project" value="UniProtKB-KW"/>
</dbReference>
<dbReference type="Pfam" id="PF00069">
    <property type="entry name" value="Pkinase"/>
    <property type="match status" value="1"/>
</dbReference>
<evidence type="ECO:0000259" key="4">
    <source>
        <dbReference type="PROSITE" id="PS50011"/>
    </source>
</evidence>
<feature type="compositionally biased region" description="Polar residues" evidence="3">
    <location>
        <begin position="340"/>
        <end position="355"/>
    </location>
</feature>
<feature type="region of interest" description="Disordered" evidence="3">
    <location>
        <begin position="334"/>
        <end position="366"/>
    </location>
</feature>
<evidence type="ECO:0000256" key="1">
    <source>
        <dbReference type="ARBA" id="ARBA00022741"/>
    </source>
</evidence>
<keyword evidence="5" id="KW-0675">Receptor</keyword>
<dbReference type="GO" id="GO:0007166">
    <property type="term" value="P:cell surface receptor signaling pathway"/>
    <property type="evidence" value="ECO:0007669"/>
    <property type="project" value="InterPro"/>
</dbReference>
<dbReference type="Proteomes" id="UP000516437">
    <property type="component" value="Unassembled WGS sequence"/>
</dbReference>
<feature type="domain" description="Protein kinase" evidence="4">
    <location>
        <begin position="1"/>
        <end position="314"/>
    </location>
</feature>
<dbReference type="SUPFAM" id="SSF56112">
    <property type="entry name" value="Protein kinase-like (PK-like)"/>
    <property type="match status" value="1"/>
</dbReference>
<gene>
    <name evidence="5" type="ORF">CJ030_MR0G009575</name>
</gene>
<dbReference type="PANTHER" id="PTHR27005:SF468">
    <property type="entry name" value="OS01G0310500 PROTEIN"/>
    <property type="match status" value="1"/>
</dbReference>
<dbReference type="OrthoDB" id="4062651at2759"/>
<keyword evidence="5" id="KW-0418">Kinase</keyword>
<evidence type="ECO:0000313" key="6">
    <source>
        <dbReference type="Proteomes" id="UP000516437"/>
    </source>
</evidence>
<dbReference type="AlphaFoldDB" id="A0A6A1UHI8"/>
<dbReference type="InterPro" id="IPR045274">
    <property type="entry name" value="WAK-like"/>
</dbReference>
<dbReference type="InterPro" id="IPR000719">
    <property type="entry name" value="Prot_kinase_dom"/>
</dbReference>
<dbReference type="GO" id="GO:0004674">
    <property type="term" value="F:protein serine/threonine kinase activity"/>
    <property type="evidence" value="ECO:0007669"/>
    <property type="project" value="TreeGrafter"/>
</dbReference>
<name>A0A6A1UHI8_9ROSI</name>
<dbReference type="PROSITE" id="PS50011">
    <property type="entry name" value="PROTEIN_KINASE_DOM"/>
    <property type="match status" value="1"/>
</dbReference>
<accession>A0A6A1UHI8</accession>
<dbReference type="Gene3D" id="1.10.510.10">
    <property type="entry name" value="Transferase(Phosphotransferase) domain 1"/>
    <property type="match status" value="1"/>
</dbReference>
<protein>
    <submittedName>
        <fullName evidence="5">Wall-associated receptor kinase 5</fullName>
    </submittedName>
</protein>
<evidence type="ECO:0000313" key="5">
    <source>
        <dbReference type="EMBL" id="KAB1199895.1"/>
    </source>
</evidence>
<sequence length="366" mass="40180">MTPHAALRLAQFRVSSDKNKITAVGCATYVYIRAFDGDKYYTTGCLSLCESTGSNVFSGSCSGIGCCQTSIPKGATYYNLSVGSLDYDQHGCGFGFIVDQDAFNFSSLDLADLRGNTSVPWCLIGQLEGTTAKLLRKIRQAMHGYEGDGRKNGAGCTPRDKKSSTRIITIALVSDFGTSKLVPQDEDVFATVVQGTLGYLDPEYIQTHQLTEKSDVYSFGVLLVELLTGKEVLSFKRPEEERSLAMYFLSSLKNDRLSEFLENFTVEESNEEQIKEVVKIAKCCLEVKGEERPTMKEVAVQLDGLRKKEKHPWANVDISHVEEAESLLGEISVAQKDGGSRNSTAETAGYDSTRNPLVPFELGDGR</sequence>
<dbReference type="GO" id="GO:0005886">
    <property type="term" value="C:plasma membrane"/>
    <property type="evidence" value="ECO:0007669"/>
    <property type="project" value="TreeGrafter"/>
</dbReference>
<dbReference type="EMBL" id="RXIC02000401">
    <property type="protein sequence ID" value="KAB1199895.1"/>
    <property type="molecule type" value="Genomic_DNA"/>
</dbReference>
<keyword evidence="1" id="KW-0547">Nucleotide-binding</keyword>
<comment type="caution">
    <text evidence="5">The sequence shown here is derived from an EMBL/GenBank/DDBJ whole genome shotgun (WGS) entry which is preliminary data.</text>
</comment>
<reference evidence="5 6" key="1">
    <citation type="journal article" date="2019" name="Plant Biotechnol. J.">
        <title>The red bayberry genome and genetic basis of sex determination.</title>
        <authorList>
            <person name="Jia H.M."/>
            <person name="Jia H.J."/>
            <person name="Cai Q.L."/>
            <person name="Wang Y."/>
            <person name="Zhao H.B."/>
            <person name="Yang W.F."/>
            <person name="Wang G.Y."/>
            <person name="Li Y.H."/>
            <person name="Zhan D.L."/>
            <person name="Shen Y.T."/>
            <person name="Niu Q.F."/>
            <person name="Chang L."/>
            <person name="Qiu J."/>
            <person name="Zhao L."/>
            <person name="Xie H.B."/>
            <person name="Fu W.Y."/>
            <person name="Jin J."/>
            <person name="Li X.W."/>
            <person name="Jiao Y."/>
            <person name="Zhou C.C."/>
            <person name="Tu T."/>
            <person name="Chai C.Y."/>
            <person name="Gao J.L."/>
            <person name="Fan L.J."/>
            <person name="van de Weg E."/>
            <person name="Wang J.Y."/>
            <person name="Gao Z.S."/>
        </authorList>
    </citation>
    <scope>NUCLEOTIDE SEQUENCE [LARGE SCALE GENOMIC DNA]</scope>
    <source>
        <tissue evidence="5">Leaves</tissue>
    </source>
</reference>
<keyword evidence="5" id="KW-0808">Transferase</keyword>
<organism evidence="5 6">
    <name type="scientific">Morella rubra</name>
    <name type="common">Chinese bayberry</name>
    <dbReference type="NCBI Taxonomy" id="262757"/>
    <lineage>
        <taxon>Eukaryota</taxon>
        <taxon>Viridiplantae</taxon>
        <taxon>Streptophyta</taxon>
        <taxon>Embryophyta</taxon>
        <taxon>Tracheophyta</taxon>
        <taxon>Spermatophyta</taxon>
        <taxon>Magnoliopsida</taxon>
        <taxon>eudicotyledons</taxon>
        <taxon>Gunneridae</taxon>
        <taxon>Pentapetalae</taxon>
        <taxon>rosids</taxon>
        <taxon>fabids</taxon>
        <taxon>Fagales</taxon>
        <taxon>Myricaceae</taxon>
        <taxon>Morella</taxon>
    </lineage>
</organism>
<proteinExistence type="predicted"/>
<keyword evidence="2" id="KW-0067">ATP-binding</keyword>
<keyword evidence="6" id="KW-1185">Reference proteome</keyword>
<dbReference type="InterPro" id="IPR011009">
    <property type="entry name" value="Kinase-like_dom_sf"/>
</dbReference>
<dbReference type="PANTHER" id="PTHR27005">
    <property type="entry name" value="WALL-ASSOCIATED RECEPTOR KINASE-LIKE 21"/>
    <property type="match status" value="1"/>
</dbReference>
<evidence type="ECO:0000256" key="3">
    <source>
        <dbReference type="SAM" id="MobiDB-lite"/>
    </source>
</evidence>
<evidence type="ECO:0000256" key="2">
    <source>
        <dbReference type="ARBA" id="ARBA00022840"/>
    </source>
</evidence>